<dbReference type="EMBL" id="SFCI01000026">
    <property type="protein sequence ID" value="TFY83481.1"/>
    <property type="molecule type" value="Genomic_DNA"/>
</dbReference>
<evidence type="ECO:0000256" key="5">
    <source>
        <dbReference type="SAM" id="MobiDB-lite"/>
    </source>
</evidence>
<dbReference type="Gene3D" id="6.10.250.3220">
    <property type="match status" value="1"/>
</dbReference>
<organism evidence="7 8">
    <name type="scientific">Hericium alpestre</name>
    <dbReference type="NCBI Taxonomy" id="135208"/>
    <lineage>
        <taxon>Eukaryota</taxon>
        <taxon>Fungi</taxon>
        <taxon>Dikarya</taxon>
        <taxon>Basidiomycota</taxon>
        <taxon>Agaricomycotina</taxon>
        <taxon>Agaricomycetes</taxon>
        <taxon>Russulales</taxon>
        <taxon>Hericiaceae</taxon>
        <taxon>Hericium</taxon>
    </lineage>
</organism>
<keyword evidence="2 4" id="KW-0863">Zinc-finger</keyword>
<dbReference type="InterPro" id="IPR036855">
    <property type="entry name" value="Znf_CCCH_sf"/>
</dbReference>
<feature type="zinc finger region" description="C3H1-type" evidence="4">
    <location>
        <begin position="59"/>
        <end position="88"/>
    </location>
</feature>
<dbReference type="GO" id="GO:0008270">
    <property type="term" value="F:zinc ion binding"/>
    <property type="evidence" value="ECO:0007669"/>
    <property type="project" value="UniProtKB-KW"/>
</dbReference>
<evidence type="ECO:0000259" key="6">
    <source>
        <dbReference type="PROSITE" id="PS50103"/>
    </source>
</evidence>
<evidence type="ECO:0000256" key="1">
    <source>
        <dbReference type="ARBA" id="ARBA00022723"/>
    </source>
</evidence>
<evidence type="ECO:0000313" key="8">
    <source>
        <dbReference type="Proteomes" id="UP000298061"/>
    </source>
</evidence>
<feature type="domain" description="C3H1-type" evidence="6">
    <location>
        <begin position="59"/>
        <end position="88"/>
    </location>
</feature>
<evidence type="ECO:0000313" key="7">
    <source>
        <dbReference type="EMBL" id="TFY83481.1"/>
    </source>
</evidence>
<evidence type="ECO:0000256" key="4">
    <source>
        <dbReference type="PROSITE-ProRule" id="PRU00723"/>
    </source>
</evidence>
<feature type="domain" description="C3H1-type" evidence="6">
    <location>
        <begin position="114"/>
        <end position="140"/>
    </location>
</feature>
<keyword evidence="1 4" id="KW-0479">Metal-binding</keyword>
<dbReference type="Pfam" id="PF00642">
    <property type="entry name" value="zf-CCCH"/>
    <property type="match status" value="1"/>
</dbReference>
<protein>
    <recommendedName>
        <fullName evidence="6">C3H1-type domain-containing protein</fullName>
    </recommendedName>
</protein>
<evidence type="ECO:0000256" key="2">
    <source>
        <dbReference type="ARBA" id="ARBA00022771"/>
    </source>
</evidence>
<feature type="region of interest" description="Disordered" evidence="5">
    <location>
        <begin position="245"/>
        <end position="265"/>
    </location>
</feature>
<feature type="zinc finger region" description="C3H1-type" evidence="4">
    <location>
        <begin position="114"/>
        <end position="140"/>
    </location>
</feature>
<dbReference type="OrthoDB" id="410307at2759"/>
<dbReference type="Proteomes" id="UP000298061">
    <property type="component" value="Unassembled WGS sequence"/>
</dbReference>
<dbReference type="PROSITE" id="PS50103">
    <property type="entry name" value="ZF_C3H1"/>
    <property type="match status" value="2"/>
</dbReference>
<keyword evidence="3 4" id="KW-0862">Zinc</keyword>
<dbReference type="AlphaFoldDB" id="A0A4Z0AAX3"/>
<gene>
    <name evidence="7" type="ORF">EWM64_g532</name>
</gene>
<dbReference type="SUPFAM" id="SSF90229">
    <property type="entry name" value="CCCH zinc finger"/>
    <property type="match status" value="1"/>
</dbReference>
<reference evidence="7 8" key="1">
    <citation type="submission" date="2019-02" db="EMBL/GenBank/DDBJ databases">
        <title>Genome sequencing of the rare red list fungi Hericium alpestre (H. flagellum).</title>
        <authorList>
            <person name="Buettner E."/>
            <person name="Kellner H."/>
        </authorList>
    </citation>
    <scope>NUCLEOTIDE SEQUENCE [LARGE SCALE GENOMIC DNA]</scope>
    <source>
        <strain evidence="7 8">DSM 108284</strain>
    </source>
</reference>
<keyword evidence="8" id="KW-1185">Reference proteome</keyword>
<dbReference type="SMART" id="SM00356">
    <property type="entry name" value="ZnF_C3H1"/>
    <property type="match status" value="3"/>
</dbReference>
<evidence type="ECO:0000256" key="3">
    <source>
        <dbReference type="ARBA" id="ARBA00022833"/>
    </source>
</evidence>
<dbReference type="Gene3D" id="4.10.1000.10">
    <property type="entry name" value="Zinc finger, CCCH-type"/>
    <property type="match status" value="1"/>
</dbReference>
<dbReference type="InterPro" id="IPR000571">
    <property type="entry name" value="Znf_CCCH"/>
</dbReference>
<name>A0A4Z0AAX3_9AGAM</name>
<dbReference type="STRING" id="135208.A0A4Z0AAX3"/>
<sequence length="349" mass="37655">MIGRKLYSTQFPSHSDVPHLSSCKTAGPPGQDQWARAPYTYYQSMMANSPAPAGYRHLSHKTALCKHFTRTKGYCPMGEMCNFIHDLSLCGIPDERSHSTPGSSGSVPGTGSSQKKTTHCWAFVHGLCKLVDCPYVHPADTAPYLKHTPCLAWPACFHGAGCRFKHPEPLPSPLPVVHTGYLPGARNQSPAPASSVSPLPAQPSYNVAPEPFSNFELRYERALNAPSPVSPRAIVAPMSLDQALASETAPPSASTRKSAVQKRKTLPPSLRIITAVPAKKEAAQEFPHTPTVTSTAMTHKGHARRISVSVKTELETVTNASPNTPVAYVKRQSWAAFSAGDRHSNGFPC</sequence>
<feature type="compositionally biased region" description="Polar residues" evidence="5">
    <location>
        <begin position="249"/>
        <end position="258"/>
    </location>
</feature>
<proteinExistence type="predicted"/>
<comment type="caution">
    <text evidence="7">The sequence shown here is derived from an EMBL/GenBank/DDBJ whole genome shotgun (WGS) entry which is preliminary data.</text>
</comment>
<accession>A0A4Z0AAX3</accession>